<gene>
    <name evidence="3" type="ORF">R0G89_07440</name>
</gene>
<dbReference type="RefSeq" id="WP_317072300.1">
    <property type="nucleotide sequence ID" value="NZ_JAWJAV010000004.1"/>
</dbReference>
<organism evidence="3 4">
    <name type="scientific">Pediococcus acidilactici</name>
    <dbReference type="NCBI Taxonomy" id="1254"/>
    <lineage>
        <taxon>Bacteria</taxon>
        <taxon>Bacillati</taxon>
        <taxon>Bacillota</taxon>
        <taxon>Bacilli</taxon>
        <taxon>Lactobacillales</taxon>
        <taxon>Lactobacillaceae</taxon>
        <taxon>Pediococcus</taxon>
        <taxon>Pediococcus acidilactici group</taxon>
    </lineage>
</organism>
<accession>A0AAW8YJ13</accession>
<dbReference type="Pfam" id="PF20612">
    <property type="entry name" value="SHOCT_2"/>
    <property type="match status" value="1"/>
</dbReference>
<proteinExistence type="predicted"/>
<dbReference type="EMBL" id="JAWJAV010000004">
    <property type="protein sequence ID" value="MDV2621567.1"/>
    <property type="molecule type" value="Genomic_DNA"/>
</dbReference>
<evidence type="ECO:0000256" key="1">
    <source>
        <dbReference type="SAM" id="MobiDB-lite"/>
    </source>
</evidence>
<protein>
    <submittedName>
        <fullName evidence="3">SHOCT domain-containing protein</fullName>
    </submittedName>
</protein>
<evidence type="ECO:0000313" key="4">
    <source>
        <dbReference type="Proteomes" id="UP001280897"/>
    </source>
</evidence>
<dbReference type="Proteomes" id="UP001280897">
    <property type="component" value="Unassembled WGS sequence"/>
</dbReference>
<evidence type="ECO:0000259" key="2">
    <source>
        <dbReference type="Pfam" id="PF20612"/>
    </source>
</evidence>
<sequence>MAKKVQSVTHQPLQQASNKINSEQLMNDLHYQQSRQIIQELLKKGLITSDEFNQIDTLNKQSFSPLLGPGNVDTSRF</sequence>
<reference evidence="3" key="2">
    <citation type="submission" date="2023-10" db="EMBL/GenBank/DDBJ databases">
        <authorList>
            <person name="Khurajog B."/>
        </authorList>
    </citation>
    <scope>NUCLEOTIDE SEQUENCE</scope>
    <source>
        <strain evidence="3">BF9</strain>
    </source>
</reference>
<reference evidence="3" key="1">
    <citation type="journal article" date="2023" name="PeerJ">
        <title>Selection and evaluation of lactic acid bacteria from chicken feces in Thailand as potential probiotics.</title>
        <authorList>
            <person name="Khurajog B."/>
            <person name="Disastra Y."/>
            <person name="Lawwyne L.D."/>
            <person name="Sirichokchatchawan W."/>
            <person name="Niyomtham W."/>
            <person name="Yindee J."/>
            <person name="Hampson D.J."/>
            <person name="Prapasarakul N."/>
        </authorList>
    </citation>
    <scope>NUCLEOTIDE SEQUENCE</scope>
    <source>
        <strain evidence="3">BF9</strain>
    </source>
</reference>
<evidence type="ECO:0000313" key="3">
    <source>
        <dbReference type="EMBL" id="MDV2621567.1"/>
    </source>
</evidence>
<feature type="domain" description="SHOCT-like" evidence="2">
    <location>
        <begin position="21"/>
        <end position="68"/>
    </location>
</feature>
<dbReference type="AlphaFoldDB" id="A0AAW8YJ13"/>
<comment type="caution">
    <text evidence="3">The sequence shown here is derived from an EMBL/GenBank/DDBJ whole genome shotgun (WGS) entry which is preliminary data.</text>
</comment>
<dbReference type="InterPro" id="IPR046749">
    <property type="entry name" value="SHOCT_2"/>
</dbReference>
<name>A0AAW8YJ13_PEDAC</name>
<feature type="region of interest" description="Disordered" evidence="1">
    <location>
        <begin position="1"/>
        <end position="20"/>
    </location>
</feature>